<gene>
    <name evidence="2" type="primary">LOC107822743</name>
</gene>
<dbReference type="Proteomes" id="UP000790787">
    <property type="component" value="Chromosome 23"/>
</dbReference>
<protein>
    <submittedName>
        <fullName evidence="2">Uncharacterized protein LOC107822743</fullName>
    </submittedName>
</protein>
<name>A0A1S4CUJ7_TOBAC</name>
<accession>A0A1S4CUJ7</accession>
<dbReference type="PaxDb" id="4097-A0A1S4CUJ7"/>
<organism evidence="1 2">
    <name type="scientific">Nicotiana tabacum</name>
    <name type="common">Common tobacco</name>
    <dbReference type="NCBI Taxonomy" id="4097"/>
    <lineage>
        <taxon>Eukaryota</taxon>
        <taxon>Viridiplantae</taxon>
        <taxon>Streptophyta</taxon>
        <taxon>Embryophyta</taxon>
        <taxon>Tracheophyta</taxon>
        <taxon>Spermatophyta</taxon>
        <taxon>Magnoliopsida</taxon>
        <taxon>eudicotyledons</taxon>
        <taxon>Gunneridae</taxon>
        <taxon>Pentapetalae</taxon>
        <taxon>asterids</taxon>
        <taxon>lamiids</taxon>
        <taxon>Solanales</taxon>
        <taxon>Solanaceae</taxon>
        <taxon>Nicotianoideae</taxon>
        <taxon>Nicotianeae</taxon>
        <taxon>Nicotiana</taxon>
    </lineage>
</organism>
<keyword evidence="1" id="KW-1185">Reference proteome</keyword>
<dbReference type="KEGG" id="nta:107822743"/>
<reference evidence="2" key="2">
    <citation type="submission" date="2025-08" db="UniProtKB">
        <authorList>
            <consortium name="RefSeq"/>
        </authorList>
    </citation>
    <scope>IDENTIFICATION</scope>
    <source>
        <tissue evidence="2">Leaf</tissue>
    </source>
</reference>
<dbReference type="RefSeq" id="XP_016504795.1">
    <property type="nucleotide sequence ID" value="XM_016649309.1"/>
</dbReference>
<dbReference type="GeneID" id="107822743"/>
<dbReference type="RefSeq" id="XP_016504795.1">
    <property type="nucleotide sequence ID" value="XM_016649309.2"/>
</dbReference>
<sequence>MLVYGKACHLPLELEHKAYWAIKKLNFAMDLAGEKQILQLNELKELKLFPRKFKSRWFGPFEVVRATKHGVAELRDPENDGTFLVNGQRVKHYWGGGIRHQKTSIDLVDA</sequence>
<reference evidence="1" key="1">
    <citation type="journal article" date="2014" name="Nat. Commun.">
        <title>The tobacco genome sequence and its comparison with those of tomato and potato.</title>
        <authorList>
            <person name="Sierro N."/>
            <person name="Battey J.N."/>
            <person name="Ouadi S."/>
            <person name="Bakaher N."/>
            <person name="Bovet L."/>
            <person name="Willig A."/>
            <person name="Goepfert S."/>
            <person name="Peitsch M.C."/>
            <person name="Ivanov N.V."/>
        </authorList>
    </citation>
    <scope>NUCLEOTIDE SEQUENCE [LARGE SCALE GENOMIC DNA]</scope>
</reference>
<proteinExistence type="predicted"/>
<evidence type="ECO:0000313" key="2">
    <source>
        <dbReference type="RefSeq" id="XP_016504795.1"/>
    </source>
</evidence>
<evidence type="ECO:0000313" key="1">
    <source>
        <dbReference type="Proteomes" id="UP000790787"/>
    </source>
</evidence>
<dbReference type="OrthoDB" id="1723222at2759"/>
<dbReference type="AlphaFoldDB" id="A0A1S4CUJ7"/>